<gene>
    <name evidence="2" type="ORF">Cvel_5203</name>
</gene>
<proteinExistence type="predicted"/>
<feature type="transmembrane region" description="Helical" evidence="1">
    <location>
        <begin position="33"/>
        <end position="56"/>
    </location>
</feature>
<evidence type="ECO:0000313" key="2">
    <source>
        <dbReference type="EMBL" id="CEM34176.1"/>
    </source>
</evidence>
<protein>
    <submittedName>
        <fullName evidence="2">Uncharacterized protein</fullName>
    </submittedName>
</protein>
<keyword evidence="1" id="KW-0472">Membrane</keyword>
<feature type="transmembrane region" description="Helical" evidence="1">
    <location>
        <begin position="139"/>
        <end position="156"/>
    </location>
</feature>
<dbReference type="AlphaFoldDB" id="A0A0G4GU05"/>
<evidence type="ECO:0000256" key="1">
    <source>
        <dbReference type="SAM" id="Phobius"/>
    </source>
</evidence>
<keyword evidence="1" id="KW-0812">Transmembrane</keyword>
<feature type="transmembrane region" description="Helical" evidence="1">
    <location>
        <begin position="7"/>
        <end position="27"/>
    </location>
</feature>
<accession>A0A0G4GU05</accession>
<keyword evidence="1" id="KW-1133">Transmembrane helix</keyword>
<dbReference type="EMBL" id="CDMZ01001546">
    <property type="protein sequence ID" value="CEM34176.1"/>
    <property type="molecule type" value="Genomic_DNA"/>
</dbReference>
<reference evidence="2" key="1">
    <citation type="submission" date="2014-11" db="EMBL/GenBank/DDBJ databases">
        <authorList>
            <person name="Otto D Thomas"/>
            <person name="Naeem Raeece"/>
        </authorList>
    </citation>
    <scope>NUCLEOTIDE SEQUENCE</scope>
</reference>
<organism evidence="2">
    <name type="scientific">Chromera velia CCMP2878</name>
    <dbReference type="NCBI Taxonomy" id="1169474"/>
    <lineage>
        <taxon>Eukaryota</taxon>
        <taxon>Sar</taxon>
        <taxon>Alveolata</taxon>
        <taxon>Colpodellida</taxon>
        <taxon>Chromeraceae</taxon>
        <taxon>Chromera</taxon>
    </lineage>
</organism>
<name>A0A0G4GU05_9ALVE</name>
<dbReference type="VEuPathDB" id="CryptoDB:Cvel_5203"/>
<sequence length="159" mass="17518">MYLIVTCFEQCLFVAFILVLRLCSLLSDHMIKVLWALPTSVFAVSATTQAEVLAVFFELPDEMFVVTLYLHGLFNAWLNVECFKLDATWNGIFGGVRACRPHERVSVGGPWASLLLMLWLLAAAVGTAVRVYGDVGVSVRLPLTILTVVFVLLAIVPSV</sequence>
<feature type="transmembrane region" description="Helical" evidence="1">
    <location>
        <begin position="111"/>
        <end position="132"/>
    </location>
</feature>